<name>A0A3P4AY07_9BURK</name>
<dbReference type="Proteomes" id="UP000277294">
    <property type="component" value="Unassembled WGS sequence"/>
</dbReference>
<dbReference type="Gene3D" id="1.10.10.10">
    <property type="entry name" value="Winged helix-like DNA-binding domain superfamily/Winged helix DNA-binding domain"/>
    <property type="match status" value="1"/>
</dbReference>
<keyword evidence="7" id="KW-1185">Reference proteome</keyword>
<dbReference type="InterPro" id="IPR036388">
    <property type="entry name" value="WH-like_DNA-bd_sf"/>
</dbReference>
<evidence type="ECO:0000313" key="6">
    <source>
        <dbReference type="EMBL" id="VCU68964.1"/>
    </source>
</evidence>
<dbReference type="PANTHER" id="PTHR30136">
    <property type="entry name" value="HELIX-TURN-HELIX TRANSCRIPTIONAL REGULATOR, ICLR FAMILY"/>
    <property type="match status" value="1"/>
</dbReference>
<evidence type="ECO:0000259" key="5">
    <source>
        <dbReference type="PROSITE" id="PS51078"/>
    </source>
</evidence>
<dbReference type="GO" id="GO:0003700">
    <property type="term" value="F:DNA-binding transcription factor activity"/>
    <property type="evidence" value="ECO:0007669"/>
    <property type="project" value="TreeGrafter"/>
</dbReference>
<gene>
    <name evidence="6" type="primary">pcaR_3</name>
    <name evidence="6" type="ORF">PIGHUM_01023</name>
</gene>
<accession>A0A3P4AY07</accession>
<reference evidence="6 7" key="1">
    <citation type="submission" date="2018-10" db="EMBL/GenBank/DDBJ databases">
        <authorList>
            <person name="Criscuolo A."/>
        </authorList>
    </citation>
    <scope>NUCLEOTIDE SEQUENCE [LARGE SCALE GENOMIC DNA]</scope>
    <source>
        <strain evidence="6">DnA1</strain>
    </source>
</reference>
<dbReference type="PANTHER" id="PTHR30136:SF24">
    <property type="entry name" value="HTH-TYPE TRANSCRIPTIONAL REPRESSOR ALLR"/>
    <property type="match status" value="1"/>
</dbReference>
<organism evidence="6 7">
    <name type="scientific">Pigmentiphaga humi</name>
    <dbReference type="NCBI Taxonomy" id="2478468"/>
    <lineage>
        <taxon>Bacteria</taxon>
        <taxon>Pseudomonadati</taxon>
        <taxon>Pseudomonadota</taxon>
        <taxon>Betaproteobacteria</taxon>
        <taxon>Burkholderiales</taxon>
        <taxon>Alcaligenaceae</taxon>
        <taxon>Pigmentiphaga</taxon>
    </lineage>
</organism>
<dbReference type="GO" id="GO:0045892">
    <property type="term" value="P:negative regulation of DNA-templated transcription"/>
    <property type="evidence" value="ECO:0007669"/>
    <property type="project" value="TreeGrafter"/>
</dbReference>
<dbReference type="Gene3D" id="3.30.450.40">
    <property type="match status" value="1"/>
</dbReference>
<evidence type="ECO:0000256" key="2">
    <source>
        <dbReference type="ARBA" id="ARBA00023125"/>
    </source>
</evidence>
<dbReference type="InterPro" id="IPR014757">
    <property type="entry name" value="Tscrpt_reg_IclR_C"/>
</dbReference>
<protein>
    <submittedName>
        <fullName evidence="6">Pca regulon regulatory protein</fullName>
    </submittedName>
</protein>
<evidence type="ECO:0000256" key="1">
    <source>
        <dbReference type="ARBA" id="ARBA00023015"/>
    </source>
</evidence>
<dbReference type="EMBL" id="UWPJ01000009">
    <property type="protein sequence ID" value="VCU68964.1"/>
    <property type="molecule type" value="Genomic_DNA"/>
</dbReference>
<dbReference type="InterPro" id="IPR005471">
    <property type="entry name" value="Tscrpt_reg_IclR_N"/>
</dbReference>
<dbReference type="InterPro" id="IPR029016">
    <property type="entry name" value="GAF-like_dom_sf"/>
</dbReference>
<evidence type="ECO:0000313" key="7">
    <source>
        <dbReference type="Proteomes" id="UP000277294"/>
    </source>
</evidence>
<dbReference type="InterPro" id="IPR036390">
    <property type="entry name" value="WH_DNA-bd_sf"/>
</dbReference>
<feature type="domain" description="IclR-ED" evidence="5">
    <location>
        <begin position="62"/>
        <end position="243"/>
    </location>
</feature>
<dbReference type="SUPFAM" id="SSF55781">
    <property type="entry name" value="GAF domain-like"/>
    <property type="match status" value="1"/>
</dbReference>
<dbReference type="AlphaFoldDB" id="A0A3P4AY07"/>
<dbReference type="PROSITE" id="PS51078">
    <property type="entry name" value="ICLR_ED"/>
    <property type="match status" value="1"/>
</dbReference>
<dbReference type="Pfam" id="PF01614">
    <property type="entry name" value="IclR_C"/>
    <property type="match status" value="1"/>
</dbReference>
<sequence length="248" mass="27258">MSQLNKVLQVLAVFTEERPFSSAEEVAARLDIPRTTAFRHLNQLCESGFVTRQSGRYSLGPRIIQLDYLMRRNDPLINASRQVMQSLSAATHCSVLLSSLFGDQILNIHHEAGSDTTHFSYVRGRGLPLFRGAASKIILAHLTSARLRSIYDKHQEEAHAIAGDWRTLSDSLRQSRKNGCYISHGEVDEGVTGIAVPLFGDDGLVAGSLSLVFESQRAGLFNTELLVRMLQQGGQAINEALAQAVQPS</sequence>
<proteinExistence type="predicted"/>
<keyword evidence="3" id="KW-0804">Transcription</keyword>
<feature type="domain" description="HTH iclR-type" evidence="4">
    <location>
        <begin position="1"/>
        <end position="61"/>
    </location>
</feature>
<evidence type="ECO:0000259" key="4">
    <source>
        <dbReference type="PROSITE" id="PS51077"/>
    </source>
</evidence>
<dbReference type="PROSITE" id="PS51077">
    <property type="entry name" value="HTH_ICLR"/>
    <property type="match status" value="1"/>
</dbReference>
<dbReference type="InterPro" id="IPR050707">
    <property type="entry name" value="HTH_MetabolicPath_Reg"/>
</dbReference>
<evidence type="ECO:0000256" key="3">
    <source>
        <dbReference type="ARBA" id="ARBA00023163"/>
    </source>
</evidence>
<dbReference type="GO" id="GO:0003677">
    <property type="term" value="F:DNA binding"/>
    <property type="evidence" value="ECO:0007669"/>
    <property type="project" value="UniProtKB-KW"/>
</dbReference>
<keyword evidence="1" id="KW-0805">Transcription regulation</keyword>
<dbReference type="RefSeq" id="WP_124078328.1">
    <property type="nucleotide sequence ID" value="NZ_UWPJ01000009.1"/>
</dbReference>
<keyword evidence="2" id="KW-0238">DNA-binding</keyword>
<dbReference type="SMART" id="SM00346">
    <property type="entry name" value="HTH_ICLR"/>
    <property type="match status" value="1"/>
</dbReference>
<dbReference type="SUPFAM" id="SSF46785">
    <property type="entry name" value="Winged helix' DNA-binding domain"/>
    <property type="match status" value="1"/>
</dbReference>
<dbReference type="OrthoDB" id="8721254at2"/>
<dbReference type="Pfam" id="PF09339">
    <property type="entry name" value="HTH_IclR"/>
    <property type="match status" value="1"/>
</dbReference>